<dbReference type="InterPro" id="IPR036861">
    <property type="entry name" value="Endochitinase-like_sf"/>
</dbReference>
<organism evidence="2 3">
    <name type="scientific">Lepidopterella palustris CBS 459.81</name>
    <dbReference type="NCBI Taxonomy" id="1314670"/>
    <lineage>
        <taxon>Eukaryota</taxon>
        <taxon>Fungi</taxon>
        <taxon>Dikarya</taxon>
        <taxon>Ascomycota</taxon>
        <taxon>Pezizomycotina</taxon>
        <taxon>Dothideomycetes</taxon>
        <taxon>Pleosporomycetidae</taxon>
        <taxon>Mytilinidiales</taxon>
        <taxon>Argynnaceae</taxon>
        <taxon>Lepidopterella</taxon>
    </lineage>
</organism>
<dbReference type="GO" id="GO:0008061">
    <property type="term" value="F:chitin binding"/>
    <property type="evidence" value="ECO:0007669"/>
    <property type="project" value="UniProtKB-KW"/>
</dbReference>
<proteinExistence type="predicted"/>
<dbReference type="Proteomes" id="UP000250266">
    <property type="component" value="Unassembled WGS sequence"/>
</dbReference>
<dbReference type="EMBL" id="KV745103">
    <property type="protein sequence ID" value="OCK77741.1"/>
    <property type="molecule type" value="Genomic_DNA"/>
</dbReference>
<keyword evidence="1" id="KW-0147">Chitin-binding</keyword>
<feature type="non-terminal residue" evidence="2">
    <location>
        <position position="68"/>
    </location>
</feature>
<name>A0A8E2E5V1_9PEZI</name>
<gene>
    <name evidence="2" type="ORF">K432DRAFT_276424</name>
</gene>
<accession>A0A8E2E5V1</accession>
<evidence type="ECO:0008006" key="4">
    <source>
        <dbReference type="Google" id="ProtNLM"/>
    </source>
</evidence>
<sequence length="68" mass="7346">TLSPVTLTTSASGGQEKPIISPDRRCGGPKGYICKGSSWRSCCNVYDYCGDSNDYRTIGCRPEFGDCD</sequence>
<dbReference type="SUPFAM" id="SSF57016">
    <property type="entry name" value="Plant lectins/antimicrobial peptides"/>
    <property type="match status" value="1"/>
</dbReference>
<reference evidence="2 3" key="1">
    <citation type="journal article" date="2016" name="Nat. Commun.">
        <title>Ectomycorrhizal ecology is imprinted in the genome of the dominant symbiotic fungus Cenococcum geophilum.</title>
        <authorList>
            <consortium name="DOE Joint Genome Institute"/>
            <person name="Peter M."/>
            <person name="Kohler A."/>
            <person name="Ohm R.A."/>
            <person name="Kuo A."/>
            <person name="Krutzmann J."/>
            <person name="Morin E."/>
            <person name="Arend M."/>
            <person name="Barry K.W."/>
            <person name="Binder M."/>
            <person name="Choi C."/>
            <person name="Clum A."/>
            <person name="Copeland A."/>
            <person name="Grisel N."/>
            <person name="Haridas S."/>
            <person name="Kipfer T."/>
            <person name="LaButti K."/>
            <person name="Lindquist E."/>
            <person name="Lipzen A."/>
            <person name="Maire R."/>
            <person name="Meier B."/>
            <person name="Mihaltcheva S."/>
            <person name="Molinier V."/>
            <person name="Murat C."/>
            <person name="Poggeler S."/>
            <person name="Quandt C.A."/>
            <person name="Sperisen C."/>
            <person name="Tritt A."/>
            <person name="Tisserant E."/>
            <person name="Crous P.W."/>
            <person name="Henrissat B."/>
            <person name="Nehls U."/>
            <person name="Egli S."/>
            <person name="Spatafora J.W."/>
            <person name="Grigoriev I.V."/>
            <person name="Martin F.M."/>
        </authorList>
    </citation>
    <scope>NUCLEOTIDE SEQUENCE [LARGE SCALE GENOMIC DNA]</scope>
    <source>
        <strain evidence="2 3">CBS 459.81</strain>
    </source>
</reference>
<protein>
    <recommendedName>
        <fullName evidence="4">Chitin-binding type-1 domain-containing protein</fullName>
    </recommendedName>
</protein>
<keyword evidence="3" id="KW-1185">Reference proteome</keyword>
<feature type="non-terminal residue" evidence="2">
    <location>
        <position position="1"/>
    </location>
</feature>
<evidence type="ECO:0000313" key="3">
    <source>
        <dbReference type="Proteomes" id="UP000250266"/>
    </source>
</evidence>
<dbReference type="AlphaFoldDB" id="A0A8E2E5V1"/>
<evidence type="ECO:0000256" key="1">
    <source>
        <dbReference type="ARBA" id="ARBA00022669"/>
    </source>
</evidence>
<evidence type="ECO:0000313" key="2">
    <source>
        <dbReference type="EMBL" id="OCK77741.1"/>
    </source>
</evidence>